<dbReference type="Gene3D" id="2.60.260.20">
    <property type="entry name" value="Urease metallochaperone UreE, N-terminal domain"/>
    <property type="match status" value="2"/>
</dbReference>
<dbReference type="InterPro" id="IPR001623">
    <property type="entry name" value="DnaJ_domain"/>
</dbReference>
<dbReference type="OrthoDB" id="9779889at2"/>
<comment type="subcellular location">
    <subcellularLocation>
        <location evidence="4">Cytoplasm</location>
    </subcellularLocation>
</comment>
<dbReference type="GO" id="GO:0005524">
    <property type="term" value="F:ATP binding"/>
    <property type="evidence" value="ECO:0007669"/>
    <property type="project" value="InterPro"/>
</dbReference>
<keyword evidence="2 4" id="KW-0346">Stress response</keyword>
<keyword evidence="3 4" id="KW-0143">Chaperone</keyword>
<proteinExistence type="inferred from homology"/>
<dbReference type="InterPro" id="IPR002939">
    <property type="entry name" value="DnaJ_C"/>
</dbReference>
<sequence length="349" mass="38594">MGTAPQDYYQTLGVSRTASAEEIKKAFRRLARQYHPDLHSGAKKAEMEKKFKELNEAQEVLTDPEKRKKYDQYGNEWDQAQAFEKARQQAWNRGANSPWDFEQDPNSRGGSGEHFSDFFESLFGNRKQGTGGRSASGRAGQDLETEVQLTLREVLTGVVKRVNLREPQACSTCHGHGMVRGRPCGTCQGTGRVTEHKTIEVRIPAGVQDGTRVRVAGKGQLGSDGGKRGDLYLQVSIATDPIFRRQGSDLHVALPIYPWEAILGADVTAPTLTEPVKVKVPPGSKADAKLRLKGKGLPSATGGAGDLFLTLQIVMPTMATEEERILYERLSKQRHPDPRAELLHQAQRH</sequence>
<dbReference type="SUPFAM" id="SSF46565">
    <property type="entry name" value="Chaperone J-domain"/>
    <property type="match status" value="1"/>
</dbReference>
<comment type="function">
    <text evidence="4">Participates actively in the response to hyperosmotic and heat shock by preventing the aggregation of stress-denatured proteins and by disaggregating proteins, also in an autonomous, DnaK-independent fashion. Unfolded proteins bind initially to DnaJ; upon interaction with the DnaJ-bound protein, DnaK hydrolyzes its bound ATP, resulting in the formation of a stable complex. GrpE releases ADP from DnaK; ATP binding to DnaK triggers the release of the substrate protein, thus completing the reaction cycle. Several rounds of ATP-dependent interactions between DnaJ, DnaK and GrpE are required for fully efficient folding. Also involved, together with DnaK and GrpE, in the DNA replication of plasmids through activation of initiation proteins.</text>
</comment>
<feature type="domain" description="J" evidence="6">
    <location>
        <begin position="7"/>
        <end position="74"/>
    </location>
</feature>
<evidence type="ECO:0000256" key="5">
    <source>
        <dbReference type="SAM" id="MobiDB-lite"/>
    </source>
</evidence>
<evidence type="ECO:0000313" key="7">
    <source>
        <dbReference type="EMBL" id="CUS36367.1"/>
    </source>
</evidence>
<evidence type="ECO:0000313" key="8">
    <source>
        <dbReference type="Proteomes" id="UP000199032"/>
    </source>
</evidence>
<dbReference type="InterPro" id="IPR036869">
    <property type="entry name" value="J_dom_sf"/>
</dbReference>
<dbReference type="HAMAP" id="MF_01152">
    <property type="entry name" value="DnaJ"/>
    <property type="match status" value="1"/>
</dbReference>
<evidence type="ECO:0000256" key="1">
    <source>
        <dbReference type="ARBA" id="ARBA00022705"/>
    </source>
</evidence>
<comment type="caution">
    <text evidence="4">Lacks conserved residue(s) required for the propagation of feature annotation.</text>
</comment>
<dbReference type="GO" id="GO:0006260">
    <property type="term" value="P:DNA replication"/>
    <property type="evidence" value="ECO:0007669"/>
    <property type="project" value="UniProtKB-KW"/>
</dbReference>
<dbReference type="Gene3D" id="1.10.287.110">
    <property type="entry name" value="DnaJ domain"/>
    <property type="match status" value="1"/>
</dbReference>
<feature type="region of interest" description="Disordered" evidence="5">
    <location>
        <begin position="91"/>
        <end position="115"/>
    </location>
</feature>
<dbReference type="FunFam" id="2.60.260.20:FF:000013">
    <property type="entry name" value="DnaJ subfamily B member 11"/>
    <property type="match status" value="1"/>
</dbReference>
<dbReference type="Pfam" id="PF00226">
    <property type="entry name" value="DnaJ"/>
    <property type="match status" value="1"/>
</dbReference>
<dbReference type="Pfam" id="PF01556">
    <property type="entry name" value="DnaJ_C"/>
    <property type="match status" value="1"/>
</dbReference>
<dbReference type="AlphaFoldDB" id="A0A0S4LGK3"/>
<reference evidence="7 8" key="1">
    <citation type="submission" date="2015-10" db="EMBL/GenBank/DDBJ databases">
        <authorList>
            <person name="Gilbert D.G."/>
        </authorList>
    </citation>
    <scope>NUCLEOTIDE SEQUENCE [LARGE SCALE GENOMIC DNA]</scope>
    <source>
        <strain evidence="7">COMA1</strain>
    </source>
</reference>
<evidence type="ECO:0000259" key="6">
    <source>
        <dbReference type="PROSITE" id="PS50076"/>
    </source>
</evidence>
<comment type="similarity">
    <text evidence="4">Belongs to the DnaJ family.</text>
</comment>
<dbReference type="InterPro" id="IPR012724">
    <property type="entry name" value="DnaJ"/>
</dbReference>
<evidence type="ECO:0000256" key="4">
    <source>
        <dbReference type="HAMAP-Rule" id="MF_01152"/>
    </source>
</evidence>
<evidence type="ECO:0000256" key="2">
    <source>
        <dbReference type="ARBA" id="ARBA00023016"/>
    </source>
</evidence>
<dbReference type="PRINTS" id="PR00625">
    <property type="entry name" value="JDOMAIN"/>
</dbReference>
<organism evidence="7 8">
    <name type="scientific">Candidatus Nitrospira nitrosa</name>
    <dbReference type="NCBI Taxonomy" id="1742972"/>
    <lineage>
        <taxon>Bacteria</taxon>
        <taxon>Pseudomonadati</taxon>
        <taxon>Nitrospirota</taxon>
        <taxon>Nitrospiria</taxon>
        <taxon>Nitrospirales</taxon>
        <taxon>Nitrospiraceae</taxon>
        <taxon>Nitrospira</taxon>
    </lineage>
</organism>
<dbReference type="SUPFAM" id="SSF49493">
    <property type="entry name" value="HSP40/DnaJ peptide-binding domain"/>
    <property type="match status" value="2"/>
</dbReference>
<dbReference type="GO" id="GO:0009408">
    <property type="term" value="P:response to heat"/>
    <property type="evidence" value="ECO:0007669"/>
    <property type="project" value="InterPro"/>
</dbReference>
<dbReference type="SUPFAM" id="SSF57938">
    <property type="entry name" value="DnaJ/Hsp40 cysteine-rich domain"/>
    <property type="match status" value="1"/>
</dbReference>
<name>A0A0S4LGK3_9BACT</name>
<dbReference type="PROSITE" id="PS50076">
    <property type="entry name" value="DNAJ_2"/>
    <property type="match status" value="1"/>
</dbReference>
<dbReference type="PANTHER" id="PTHR43096:SF52">
    <property type="entry name" value="DNAJ HOMOLOG 1, MITOCHONDRIAL-RELATED"/>
    <property type="match status" value="1"/>
</dbReference>
<dbReference type="Gene3D" id="6.20.20.10">
    <property type="match status" value="1"/>
</dbReference>
<keyword evidence="4" id="KW-0963">Cytoplasm</keyword>
<comment type="subunit">
    <text evidence="4">Homodimer.</text>
</comment>
<dbReference type="EMBL" id="CZQA01000009">
    <property type="protein sequence ID" value="CUS36367.1"/>
    <property type="molecule type" value="Genomic_DNA"/>
</dbReference>
<dbReference type="CDD" id="cd10747">
    <property type="entry name" value="DnaJ_C"/>
    <property type="match status" value="1"/>
</dbReference>
<dbReference type="STRING" id="1742972.COMA1_30016"/>
<dbReference type="InterPro" id="IPR036410">
    <property type="entry name" value="HSP_DnaJ_Cys-rich_dom_sf"/>
</dbReference>
<dbReference type="GO" id="GO:0005737">
    <property type="term" value="C:cytoplasm"/>
    <property type="evidence" value="ECO:0007669"/>
    <property type="project" value="UniProtKB-SubCell"/>
</dbReference>
<dbReference type="CDD" id="cd06257">
    <property type="entry name" value="DnaJ"/>
    <property type="match status" value="1"/>
</dbReference>
<dbReference type="SMART" id="SM00271">
    <property type="entry name" value="DnaJ"/>
    <property type="match status" value="1"/>
</dbReference>
<dbReference type="PANTHER" id="PTHR43096">
    <property type="entry name" value="DNAJ HOMOLOG 1, MITOCHONDRIAL-RELATED"/>
    <property type="match status" value="1"/>
</dbReference>
<keyword evidence="4" id="KW-0677">Repeat</keyword>
<protein>
    <recommendedName>
        <fullName evidence="4">Chaperone protein DnaJ</fullName>
    </recommendedName>
</protein>
<gene>
    <name evidence="7" type="primary">cbpA</name>
    <name evidence="4" type="synonym">dnaJ</name>
    <name evidence="7" type="ORF">COMA1_30016</name>
</gene>
<dbReference type="GO" id="GO:0042026">
    <property type="term" value="P:protein refolding"/>
    <property type="evidence" value="ECO:0007669"/>
    <property type="project" value="TreeGrafter"/>
</dbReference>
<accession>A0A0S4LGK3</accession>
<evidence type="ECO:0000256" key="3">
    <source>
        <dbReference type="ARBA" id="ARBA00023186"/>
    </source>
</evidence>
<keyword evidence="8" id="KW-1185">Reference proteome</keyword>
<comment type="domain">
    <text evidence="4">The J domain is necessary and sufficient to stimulate DnaK ATPase activity. Zinc center 1 plays an important role in the autonomous, DnaK-independent chaperone activity of DnaJ. Zinc center 2 is essential for interaction with DnaK and for DnaJ activity.</text>
</comment>
<dbReference type="Proteomes" id="UP000199032">
    <property type="component" value="Unassembled WGS sequence"/>
</dbReference>
<dbReference type="RefSeq" id="WP_090748921.1">
    <property type="nucleotide sequence ID" value="NZ_CZQA01000009.1"/>
</dbReference>
<keyword evidence="1 4" id="KW-0235">DNA replication</keyword>
<dbReference type="GO" id="GO:0051082">
    <property type="term" value="F:unfolded protein binding"/>
    <property type="evidence" value="ECO:0007669"/>
    <property type="project" value="UniProtKB-UniRule"/>
</dbReference>
<dbReference type="InterPro" id="IPR008971">
    <property type="entry name" value="HSP40/DnaJ_pept-bd"/>
</dbReference>